<proteinExistence type="inferred from homology"/>
<feature type="compositionally biased region" description="Low complexity" evidence="9">
    <location>
        <begin position="41"/>
        <end position="52"/>
    </location>
</feature>
<dbReference type="GO" id="GO:0005829">
    <property type="term" value="C:cytosol"/>
    <property type="evidence" value="ECO:0007669"/>
    <property type="project" value="TreeGrafter"/>
</dbReference>
<dbReference type="Proteomes" id="UP000582659">
    <property type="component" value="Unassembled WGS sequence"/>
</dbReference>
<dbReference type="SUPFAM" id="SSF58026">
    <property type="entry name" value="Delta-sleep-inducing peptide immunoreactive peptide"/>
    <property type="match status" value="1"/>
</dbReference>
<accession>A0A7I8X2M1</accession>
<dbReference type="PROSITE" id="PS01289">
    <property type="entry name" value="TSC22"/>
    <property type="match status" value="1"/>
</dbReference>
<evidence type="ECO:0000313" key="11">
    <source>
        <dbReference type="Proteomes" id="UP000659654"/>
    </source>
</evidence>
<evidence type="ECO:0000256" key="4">
    <source>
        <dbReference type="ARBA" id="ARBA00022490"/>
    </source>
</evidence>
<evidence type="ECO:0000256" key="9">
    <source>
        <dbReference type="SAM" id="MobiDB-lite"/>
    </source>
</evidence>
<keyword evidence="6" id="KW-0804">Transcription</keyword>
<comment type="caution">
    <text evidence="10">The sequence shown here is derived from an EMBL/GenBank/DDBJ whole genome shotgun (WGS) entry which is preliminary data.</text>
</comment>
<dbReference type="Gene3D" id="1.20.5.490">
    <property type="entry name" value="Single helix bin"/>
    <property type="match status" value="1"/>
</dbReference>
<feature type="compositionally biased region" description="Basic and acidic residues" evidence="9">
    <location>
        <begin position="28"/>
        <end position="37"/>
    </location>
</feature>
<evidence type="ECO:0000256" key="6">
    <source>
        <dbReference type="ARBA" id="ARBA00023163"/>
    </source>
</evidence>
<feature type="region of interest" description="Disordered" evidence="9">
    <location>
        <begin position="145"/>
        <end position="188"/>
    </location>
</feature>
<keyword evidence="11" id="KW-1185">Reference proteome</keyword>
<dbReference type="GO" id="GO:0043066">
    <property type="term" value="P:negative regulation of apoptotic process"/>
    <property type="evidence" value="ECO:0007669"/>
    <property type="project" value="TreeGrafter"/>
</dbReference>
<dbReference type="AlphaFoldDB" id="A0A7I8X2M1"/>
<feature type="coiled-coil region" evidence="8">
    <location>
        <begin position="313"/>
        <end position="347"/>
    </location>
</feature>
<evidence type="ECO:0000256" key="1">
    <source>
        <dbReference type="ARBA" id="ARBA00004123"/>
    </source>
</evidence>
<evidence type="ECO:0000256" key="8">
    <source>
        <dbReference type="SAM" id="Coils"/>
    </source>
</evidence>
<dbReference type="GO" id="GO:0008284">
    <property type="term" value="P:positive regulation of cell population proliferation"/>
    <property type="evidence" value="ECO:0007669"/>
    <property type="project" value="TreeGrafter"/>
</dbReference>
<keyword evidence="4" id="KW-0963">Cytoplasm</keyword>
<dbReference type="InterPro" id="IPR047862">
    <property type="entry name" value="TSC22/BUN_CS"/>
</dbReference>
<gene>
    <name evidence="10" type="ORF">BXYJ_LOCUS14922</name>
</gene>
<comment type="similarity">
    <text evidence="3">Belongs to the TSC-22/Dip/Bun family.</text>
</comment>
<name>A0A7I8X2M1_BURXY</name>
<dbReference type="Proteomes" id="UP000659654">
    <property type="component" value="Unassembled WGS sequence"/>
</dbReference>
<dbReference type="EMBL" id="CAJFCV020000006">
    <property type="protein sequence ID" value="CAG9130852.1"/>
    <property type="molecule type" value="Genomic_DNA"/>
</dbReference>
<dbReference type="PANTHER" id="PTHR46745:SF1">
    <property type="entry name" value="TSC22 DOMAIN FAMILY PROTEIN 1"/>
    <property type="match status" value="1"/>
</dbReference>
<dbReference type="OrthoDB" id="8961796at2759"/>
<evidence type="ECO:0000313" key="10">
    <source>
        <dbReference type="EMBL" id="CAD5234831.1"/>
    </source>
</evidence>
<keyword evidence="8" id="KW-0175">Coiled coil</keyword>
<keyword evidence="5" id="KW-0805">Transcription regulation</keyword>
<dbReference type="GO" id="GO:0006357">
    <property type="term" value="P:regulation of transcription by RNA polymerase II"/>
    <property type="evidence" value="ECO:0007669"/>
    <property type="project" value="InterPro"/>
</dbReference>
<dbReference type="InterPro" id="IPR000580">
    <property type="entry name" value="TSC22/Bun"/>
</dbReference>
<keyword evidence="7" id="KW-0539">Nucleus</keyword>
<sequence>MTTFNSRLTVPRSYERRLPSSTDGRFVILDEKNKDSDSFDETSSSDNDSTDNAQFSRSCYISKCSSPNIPHLNYSISQPGRMTTAHSTSRFKIVPIESKYKRGRWEAFDFYDSKEPKRPMLSENGANRDTGWTNTFPLDLGFPTGPNRPQAMSQTAPRAPLATPEPMSSRSLVSELDEGEQENNSPFKFPANIRILGDTVNEDRTLVNESFGDEKSKLPTSPEFFSGPLSGRITPSEMLHQYGLERSLSATSYATDGTVHVTSNSNHAIPTNTIPSANSTNPTAPPQQSTGQQIVAIDSKIEQAMDLVKTHLMFAVREEVENLRSRIMELETTVVHLEAENSILREHVPQDVLQSLSIQPQTGGLATMG</sequence>
<organism evidence="10 11">
    <name type="scientific">Bursaphelenchus xylophilus</name>
    <name type="common">Pinewood nematode worm</name>
    <name type="synonym">Aphelenchoides xylophilus</name>
    <dbReference type="NCBI Taxonomy" id="6326"/>
    <lineage>
        <taxon>Eukaryota</taxon>
        <taxon>Metazoa</taxon>
        <taxon>Ecdysozoa</taxon>
        <taxon>Nematoda</taxon>
        <taxon>Chromadorea</taxon>
        <taxon>Rhabditida</taxon>
        <taxon>Tylenchina</taxon>
        <taxon>Tylenchomorpha</taxon>
        <taxon>Aphelenchoidea</taxon>
        <taxon>Aphelenchoididae</taxon>
        <taxon>Bursaphelenchus</taxon>
    </lineage>
</organism>
<feature type="region of interest" description="Disordered" evidence="9">
    <location>
        <begin position="212"/>
        <end position="232"/>
    </location>
</feature>
<feature type="region of interest" description="Disordered" evidence="9">
    <location>
        <begin position="264"/>
        <end position="289"/>
    </location>
</feature>
<evidence type="ECO:0000256" key="2">
    <source>
        <dbReference type="ARBA" id="ARBA00004496"/>
    </source>
</evidence>
<dbReference type="PANTHER" id="PTHR46745">
    <property type="entry name" value="TSC22 DOMAIN FAMILY PROTEIN 1"/>
    <property type="match status" value="1"/>
</dbReference>
<evidence type="ECO:0000256" key="7">
    <source>
        <dbReference type="ARBA" id="ARBA00023242"/>
    </source>
</evidence>
<dbReference type="EMBL" id="CAJFDI010000006">
    <property type="protein sequence ID" value="CAD5234831.1"/>
    <property type="molecule type" value="Genomic_DNA"/>
</dbReference>
<reference evidence="10" key="1">
    <citation type="submission" date="2020-09" db="EMBL/GenBank/DDBJ databases">
        <authorList>
            <person name="Kikuchi T."/>
        </authorList>
    </citation>
    <scope>NUCLEOTIDE SEQUENCE</scope>
    <source>
        <strain evidence="10">Ka4C1</strain>
    </source>
</reference>
<dbReference type="GO" id="GO:0005634">
    <property type="term" value="C:nucleus"/>
    <property type="evidence" value="ECO:0007669"/>
    <property type="project" value="UniProtKB-SubCell"/>
</dbReference>
<evidence type="ECO:0000256" key="3">
    <source>
        <dbReference type="ARBA" id="ARBA00007908"/>
    </source>
</evidence>
<evidence type="ECO:0000256" key="5">
    <source>
        <dbReference type="ARBA" id="ARBA00023015"/>
    </source>
</evidence>
<dbReference type="CDD" id="cd21936">
    <property type="entry name" value="ZIP_TSC22D"/>
    <property type="match status" value="1"/>
</dbReference>
<feature type="region of interest" description="Disordered" evidence="9">
    <location>
        <begin position="25"/>
        <end position="52"/>
    </location>
</feature>
<comment type="subcellular location">
    <subcellularLocation>
        <location evidence="2">Cytoplasm</location>
    </subcellularLocation>
    <subcellularLocation>
        <location evidence="1">Nucleus</location>
    </subcellularLocation>
</comment>
<dbReference type="Pfam" id="PF01166">
    <property type="entry name" value="TSC22"/>
    <property type="match status" value="1"/>
</dbReference>
<protein>
    <submittedName>
        <fullName evidence="10">(pine wood nematode) hypothetical protein</fullName>
    </submittedName>
</protein>